<dbReference type="Gene3D" id="3.30.360.10">
    <property type="entry name" value="Dihydrodipicolinate Reductase, domain 2"/>
    <property type="match status" value="1"/>
</dbReference>
<evidence type="ECO:0000256" key="7">
    <source>
        <dbReference type="ARBA" id="ARBA00022605"/>
    </source>
</evidence>
<dbReference type="EMBL" id="AZFK01000084">
    <property type="protein sequence ID" value="KRL87924.1"/>
    <property type="molecule type" value="Genomic_DNA"/>
</dbReference>
<dbReference type="GO" id="GO:0009086">
    <property type="term" value="P:methionine biosynthetic process"/>
    <property type="evidence" value="ECO:0007669"/>
    <property type="project" value="UniProtKB-KW"/>
</dbReference>
<evidence type="ECO:0000256" key="16">
    <source>
        <dbReference type="RuleBase" id="RU000579"/>
    </source>
</evidence>
<evidence type="ECO:0000256" key="10">
    <source>
        <dbReference type="ARBA" id="ARBA00023002"/>
    </source>
</evidence>
<dbReference type="Gene3D" id="3.30.70.260">
    <property type="match status" value="1"/>
</dbReference>
<feature type="active site" description="Proton donor" evidence="14">
    <location>
        <position position="204"/>
    </location>
</feature>
<feature type="binding site" evidence="15">
    <location>
        <position position="104"/>
    </location>
    <ligand>
        <name>NADPH</name>
        <dbReference type="ChEBI" id="CHEBI:57783"/>
    </ligand>
</feature>
<dbReference type="PANTHER" id="PTHR43331:SF1">
    <property type="entry name" value="HOMOSERINE DEHYDROGENASE"/>
    <property type="match status" value="1"/>
</dbReference>
<keyword evidence="7 16" id="KW-0028">Amino-acid biosynthesis</keyword>
<evidence type="ECO:0000256" key="14">
    <source>
        <dbReference type="PIRSR" id="PIRSR000098-1"/>
    </source>
</evidence>
<evidence type="ECO:0000256" key="5">
    <source>
        <dbReference type="ARBA" id="ARBA00013213"/>
    </source>
</evidence>
<comment type="pathway">
    <text evidence="2 16">Amino-acid biosynthesis; L-threonine biosynthesis; L-threonine from L-aspartate: step 3/5.</text>
</comment>
<dbReference type="Gene3D" id="3.40.50.720">
    <property type="entry name" value="NAD(P)-binding Rossmann-like Domain"/>
    <property type="match status" value="1"/>
</dbReference>
<evidence type="ECO:0000256" key="17">
    <source>
        <dbReference type="RuleBase" id="RU004171"/>
    </source>
</evidence>
<feature type="binding site" evidence="15">
    <location>
        <begin position="9"/>
        <end position="16"/>
    </location>
    <ligand>
        <name>NADP(+)</name>
        <dbReference type="ChEBI" id="CHEBI:58349"/>
    </ligand>
</feature>
<feature type="binding site" evidence="15">
    <location>
        <position position="189"/>
    </location>
    <ligand>
        <name>L-homoserine</name>
        <dbReference type="ChEBI" id="CHEBI:57476"/>
    </ligand>
</feature>
<dbReference type="Proteomes" id="UP000050816">
    <property type="component" value="Unassembled WGS sequence"/>
</dbReference>
<dbReference type="InterPro" id="IPR005106">
    <property type="entry name" value="Asp/hSer_DH_NAD-bd"/>
</dbReference>
<evidence type="ECO:0000256" key="11">
    <source>
        <dbReference type="ARBA" id="ARBA00023053"/>
    </source>
</evidence>
<dbReference type="InterPro" id="IPR016204">
    <property type="entry name" value="HDH"/>
</dbReference>
<dbReference type="SUPFAM" id="SSF51735">
    <property type="entry name" value="NAD(P)-binding Rossmann-fold domains"/>
    <property type="match status" value="1"/>
</dbReference>
<keyword evidence="10 16" id="KW-0560">Oxidoreductase</keyword>
<dbReference type="InterPro" id="IPR001342">
    <property type="entry name" value="HDH_cat"/>
</dbReference>
<evidence type="ECO:0000256" key="9">
    <source>
        <dbReference type="ARBA" id="ARBA00022857"/>
    </source>
</evidence>
<dbReference type="SUPFAM" id="SSF55347">
    <property type="entry name" value="Glyceraldehyde-3-phosphate dehydrogenase-like, C-terminal domain"/>
    <property type="match status" value="1"/>
</dbReference>
<sequence length="425" mass="45408">MEEIKLGMVGLGTVGSGVLEMVQKHAAKISAVTGRKLALKTVVVRNLAKHAAVAQQVYLTTDLNEILTDPEIQIVVEVMGGIHPAKEVITQLLTAHKHVVTANKDLIATEGAELIELARANHCDLLYEASVAGGIPILRTIADSFAADQITEVKGIVNGTTNYILTQMAQQHWSYEQALQKAQELGFAEADPTNDVKGKDAAYKMVILSQFSFGTRVPVAAVATEGIDQVAAQDVAQAAAFGYTIKLVGVARLAGDGLFVEVAPALVNRHHPLAEVNNENNAVMVRGQAVGDTLFYGPGAGGLPTANSVLSDITTVMKNMILKTNGNSFNRYSKQLTLAESAAVKDRYYLALTLPDQPGEMQKLTTEMAKLNASFSQIVQQAGQNGQARVMIITHEMSKAQLAQLQAALAALKTATLHCAYRVIE</sequence>
<evidence type="ECO:0000259" key="18">
    <source>
        <dbReference type="PROSITE" id="PS51671"/>
    </source>
</evidence>
<dbReference type="GO" id="GO:0050661">
    <property type="term" value="F:NADP binding"/>
    <property type="evidence" value="ECO:0007669"/>
    <property type="project" value="InterPro"/>
</dbReference>
<evidence type="ECO:0000256" key="12">
    <source>
        <dbReference type="ARBA" id="ARBA00023167"/>
    </source>
</evidence>
<dbReference type="GO" id="GO:0009088">
    <property type="term" value="P:threonine biosynthetic process"/>
    <property type="evidence" value="ECO:0007669"/>
    <property type="project" value="UniProtKB-UniPathway"/>
</dbReference>
<dbReference type="Pfam" id="PF00742">
    <property type="entry name" value="Homoserine_dh"/>
    <property type="match status" value="1"/>
</dbReference>
<evidence type="ECO:0000256" key="15">
    <source>
        <dbReference type="PIRSR" id="PIRSR000098-2"/>
    </source>
</evidence>
<keyword evidence="8 16" id="KW-0791">Threonine biosynthesis</keyword>
<name>A0A0R1U5A0_9LACO</name>
<comment type="catalytic activity">
    <reaction evidence="13">
        <text>L-homoserine + NADP(+) = L-aspartate 4-semialdehyde + NADPH + H(+)</text>
        <dbReference type="Rhea" id="RHEA:15761"/>
        <dbReference type="ChEBI" id="CHEBI:15378"/>
        <dbReference type="ChEBI" id="CHEBI:57476"/>
        <dbReference type="ChEBI" id="CHEBI:57783"/>
        <dbReference type="ChEBI" id="CHEBI:58349"/>
        <dbReference type="ChEBI" id="CHEBI:537519"/>
        <dbReference type="EC" id="1.1.1.3"/>
    </reaction>
    <physiologicalReaction direction="right-to-left" evidence="13">
        <dbReference type="Rhea" id="RHEA:15763"/>
    </physiologicalReaction>
</comment>
<proteinExistence type="inferred from homology"/>
<dbReference type="PROSITE" id="PS01042">
    <property type="entry name" value="HOMOSER_DHGENASE"/>
    <property type="match status" value="1"/>
</dbReference>
<dbReference type="RefSeq" id="WP_056955467.1">
    <property type="nucleotide sequence ID" value="NZ_AZFK01000084.1"/>
</dbReference>
<dbReference type="UniPathway" id="UPA00051">
    <property type="reaction ID" value="UER00465"/>
</dbReference>
<gene>
    <name evidence="19" type="ORF">FC43_GL000589</name>
</gene>
<comment type="similarity">
    <text evidence="4 17">Belongs to the homoserine dehydrogenase family.</text>
</comment>
<dbReference type="SUPFAM" id="SSF55021">
    <property type="entry name" value="ACT-like"/>
    <property type="match status" value="1"/>
</dbReference>
<dbReference type="EC" id="1.1.1.3" evidence="5 16"/>
<evidence type="ECO:0000256" key="3">
    <source>
        <dbReference type="ARBA" id="ARBA00005062"/>
    </source>
</evidence>
<dbReference type="UniPathway" id="UPA00050">
    <property type="reaction ID" value="UER00063"/>
</dbReference>
<organism evidence="19 20">
    <name type="scientific">Limosilactobacillus ingluviei DSM 15946</name>
    <dbReference type="NCBI Taxonomy" id="1423760"/>
    <lineage>
        <taxon>Bacteria</taxon>
        <taxon>Bacillati</taxon>
        <taxon>Bacillota</taxon>
        <taxon>Bacilli</taxon>
        <taxon>Lactobacillales</taxon>
        <taxon>Lactobacillaceae</taxon>
        <taxon>Limosilactobacillus</taxon>
    </lineage>
</organism>
<dbReference type="AlphaFoldDB" id="A0A0R1U5A0"/>
<dbReference type="InterPro" id="IPR002912">
    <property type="entry name" value="ACT_dom"/>
</dbReference>
<dbReference type="InterPro" id="IPR045865">
    <property type="entry name" value="ACT-like_dom_sf"/>
</dbReference>
<keyword evidence="11" id="KW-0915">Sodium</keyword>
<dbReference type="Pfam" id="PF03447">
    <property type="entry name" value="NAD_binding_3"/>
    <property type="match status" value="1"/>
</dbReference>
<dbReference type="GO" id="GO:0004412">
    <property type="term" value="F:homoserine dehydrogenase activity"/>
    <property type="evidence" value="ECO:0007669"/>
    <property type="project" value="UniProtKB-EC"/>
</dbReference>
<feature type="domain" description="ACT" evidence="18">
    <location>
        <begin position="349"/>
        <end position="425"/>
    </location>
</feature>
<dbReference type="NCBIfam" id="NF004976">
    <property type="entry name" value="PRK06349.1"/>
    <property type="match status" value="1"/>
</dbReference>
<evidence type="ECO:0000256" key="2">
    <source>
        <dbReference type="ARBA" id="ARBA00005056"/>
    </source>
</evidence>
<dbReference type="PATRIC" id="fig|1423760.3.peg.613"/>
<protein>
    <recommendedName>
        <fullName evidence="6 16">Homoserine dehydrogenase</fullName>
        <ecNumber evidence="5 16">1.1.1.3</ecNumber>
    </recommendedName>
</protein>
<dbReference type="PANTHER" id="PTHR43331">
    <property type="entry name" value="HOMOSERINE DEHYDROGENASE"/>
    <property type="match status" value="1"/>
</dbReference>
<dbReference type="PIRSF" id="PIRSF000098">
    <property type="entry name" value="Homoser_dehydrog"/>
    <property type="match status" value="1"/>
</dbReference>
<accession>A0A0R1U5A0</accession>
<reference evidence="19 20" key="1">
    <citation type="journal article" date="2015" name="Genome Announc.">
        <title>Expanding the biotechnology potential of lactobacilli through comparative genomics of 213 strains and associated genera.</title>
        <authorList>
            <person name="Sun Z."/>
            <person name="Harris H.M."/>
            <person name="McCann A."/>
            <person name="Guo C."/>
            <person name="Argimon S."/>
            <person name="Zhang W."/>
            <person name="Yang X."/>
            <person name="Jeffery I.B."/>
            <person name="Cooney J.C."/>
            <person name="Kagawa T.F."/>
            <person name="Liu W."/>
            <person name="Song Y."/>
            <person name="Salvetti E."/>
            <person name="Wrobel A."/>
            <person name="Rasinkangas P."/>
            <person name="Parkhill J."/>
            <person name="Rea M.C."/>
            <person name="O'Sullivan O."/>
            <person name="Ritari J."/>
            <person name="Douillard F.P."/>
            <person name="Paul Ross R."/>
            <person name="Yang R."/>
            <person name="Briner A.E."/>
            <person name="Felis G.E."/>
            <person name="de Vos W.M."/>
            <person name="Barrangou R."/>
            <person name="Klaenhammer T.R."/>
            <person name="Caufield P.W."/>
            <person name="Cui Y."/>
            <person name="Zhang H."/>
            <person name="O'Toole P.W."/>
        </authorList>
    </citation>
    <scope>NUCLEOTIDE SEQUENCE [LARGE SCALE GENOMIC DNA]</scope>
    <source>
        <strain evidence="19 20">DSM 15946</strain>
    </source>
</reference>
<evidence type="ECO:0000256" key="13">
    <source>
        <dbReference type="ARBA" id="ARBA00048841"/>
    </source>
</evidence>
<evidence type="ECO:0000256" key="8">
    <source>
        <dbReference type="ARBA" id="ARBA00022697"/>
    </source>
</evidence>
<evidence type="ECO:0000256" key="1">
    <source>
        <dbReference type="ARBA" id="ARBA00001920"/>
    </source>
</evidence>
<dbReference type="FunFam" id="3.30.360.10:FF:000005">
    <property type="entry name" value="Homoserine dehydrogenase"/>
    <property type="match status" value="1"/>
</dbReference>
<keyword evidence="12 16" id="KW-0486">Methionine biosynthesis</keyword>
<dbReference type="PROSITE" id="PS51671">
    <property type="entry name" value="ACT"/>
    <property type="match status" value="1"/>
</dbReference>
<comment type="caution">
    <text evidence="19">The sequence shown here is derived from an EMBL/GenBank/DDBJ whole genome shotgun (WGS) entry which is preliminary data.</text>
</comment>
<evidence type="ECO:0000256" key="6">
    <source>
        <dbReference type="ARBA" id="ARBA00013376"/>
    </source>
</evidence>
<keyword evidence="9 15" id="KW-0521">NADP</keyword>
<dbReference type="InterPro" id="IPR019811">
    <property type="entry name" value="HDH_CS"/>
</dbReference>
<dbReference type="InterPro" id="IPR036291">
    <property type="entry name" value="NAD(P)-bd_dom_sf"/>
</dbReference>
<comment type="cofactor">
    <cofactor evidence="1">
        <name>a metal cation</name>
        <dbReference type="ChEBI" id="CHEBI:25213"/>
    </cofactor>
</comment>
<comment type="pathway">
    <text evidence="3 16">Amino-acid biosynthesis; L-methionine biosynthesis via de novo pathway; L-homoserine from L-aspartate: step 3/3.</text>
</comment>
<evidence type="ECO:0000313" key="19">
    <source>
        <dbReference type="EMBL" id="KRL87924.1"/>
    </source>
</evidence>
<evidence type="ECO:0000256" key="4">
    <source>
        <dbReference type="ARBA" id="ARBA00006753"/>
    </source>
</evidence>
<evidence type="ECO:0000313" key="20">
    <source>
        <dbReference type="Proteomes" id="UP000050816"/>
    </source>
</evidence>